<protein>
    <submittedName>
        <fullName evidence="2">Uncharacterized protein</fullName>
    </submittedName>
</protein>
<dbReference type="WBParaSite" id="nRc.2.0.1.t35817-RA">
    <property type="protein sequence ID" value="nRc.2.0.1.t35817-RA"/>
    <property type="gene ID" value="nRc.2.0.1.g35817"/>
</dbReference>
<dbReference type="AlphaFoldDB" id="A0A915KAT4"/>
<reference evidence="2" key="1">
    <citation type="submission" date="2022-11" db="UniProtKB">
        <authorList>
            <consortium name="WormBaseParasite"/>
        </authorList>
    </citation>
    <scope>IDENTIFICATION</scope>
</reference>
<dbReference type="Proteomes" id="UP000887565">
    <property type="component" value="Unplaced"/>
</dbReference>
<accession>A0A915KAT4</accession>
<sequence length="75" mass="9250">MTKKANLTRHQWQKVGQYVKRNRQNFGRRIVKGNFLKMIDLKLMRIKIRRLEKEYPDRVLPLLKDLMDQIDSQFY</sequence>
<keyword evidence="1" id="KW-1185">Reference proteome</keyword>
<proteinExistence type="predicted"/>
<evidence type="ECO:0000313" key="2">
    <source>
        <dbReference type="WBParaSite" id="nRc.2.0.1.t35817-RA"/>
    </source>
</evidence>
<evidence type="ECO:0000313" key="1">
    <source>
        <dbReference type="Proteomes" id="UP000887565"/>
    </source>
</evidence>
<name>A0A915KAT4_ROMCU</name>
<organism evidence="1 2">
    <name type="scientific">Romanomermis culicivorax</name>
    <name type="common">Nematode worm</name>
    <dbReference type="NCBI Taxonomy" id="13658"/>
    <lineage>
        <taxon>Eukaryota</taxon>
        <taxon>Metazoa</taxon>
        <taxon>Ecdysozoa</taxon>
        <taxon>Nematoda</taxon>
        <taxon>Enoplea</taxon>
        <taxon>Dorylaimia</taxon>
        <taxon>Mermithida</taxon>
        <taxon>Mermithoidea</taxon>
        <taxon>Mermithidae</taxon>
        <taxon>Romanomermis</taxon>
    </lineage>
</organism>